<accession>A0ABQ1U749</accession>
<name>A0ABQ1U749_9FLAO</name>
<evidence type="ECO:0000313" key="2">
    <source>
        <dbReference type="Proteomes" id="UP000655016"/>
    </source>
</evidence>
<organism evidence="1 2">
    <name type="scientific">Flavobacterium limi</name>
    <dbReference type="NCBI Taxonomy" id="2045105"/>
    <lineage>
        <taxon>Bacteria</taxon>
        <taxon>Pseudomonadati</taxon>
        <taxon>Bacteroidota</taxon>
        <taxon>Flavobacteriia</taxon>
        <taxon>Flavobacteriales</taxon>
        <taxon>Flavobacteriaceae</taxon>
        <taxon>Flavobacterium</taxon>
    </lineage>
</organism>
<evidence type="ECO:0000313" key="1">
    <source>
        <dbReference type="EMBL" id="GGF11790.1"/>
    </source>
</evidence>
<gene>
    <name evidence="1" type="ORF">GCM10011518_21220</name>
</gene>
<reference evidence="2" key="1">
    <citation type="journal article" date="2019" name="Int. J. Syst. Evol. Microbiol.">
        <title>The Global Catalogue of Microorganisms (GCM) 10K type strain sequencing project: providing services to taxonomists for standard genome sequencing and annotation.</title>
        <authorList>
            <consortium name="The Broad Institute Genomics Platform"/>
            <consortium name="The Broad Institute Genome Sequencing Center for Infectious Disease"/>
            <person name="Wu L."/>
            <person name="Ma J."/>
        </authorList>
    </citation>
    <scope>NUCLEOTIDE SEQUENCE [LARGE SCALE GENOMIC DNA]</scope>
    <source>
        <strain evidence="2">CGMCC 1.16060</strain>
    </source>
</reference>
<comment type="caution">
    <text evidence="1">The sequence shown here is derived from an EMBL/GenBank/DDBJ whole genome shotgun (WGS) entry which is preliminary data.</text>
</comment>
<dbReference type="Proteomes" id="UP000655016">
    <property type="component" value="Unassembled WGS sequence"/>
</dbReference>
<dbReference type="EMBL" id="BMKP01000004">
    <property type="protein sequence ID" value="GGF11790.1"/>
    <property type="molecule type" value="Genomic_DNA"/>
</dbReference>
<dbReference type="RefSeq" id="WP_163394312.1">
    <property type="nucleotide sequence ID" value="NZ_BMKP01000004.1"/>
</dbReference>
<keyword evidence="2" id="KW-1185">Reference proteome</keyword>
<sequence length="132" mass="15416">MKLIFIITLSLISIIGNSQENQNPVQNDSIYLGNCKGGEHSARTDFEKGIYNSYSYGLQIKITKKSEIGFDEFYEDYLKRKYSINLEHRGCVITDYSTCYSNLMDRLILEKFGSDIFRKTRLEAKKIFNKRK</sequence>
<protein>
    <submittedName>
        <fullName evidence="1">Uncharacterized protein</fullName>
    </submittedName>
</protein>
<proteinExistence type="predicted"/>